<dbReference type="SUPFAM" id="SSF52402">
    <property type="entry name" value="Adenine nucleotide alpha hydrolases-like"/>
    <property type="match status" value="1"/>
</dbReference>
<evidence type="ECO:0000256" key="3">
    <source>
        <dbReference type="ARBA" id="ARBA00022694"/>
    </source>
</evidence>
<dbReference type="EMBL" id="OZ037946">
    <property type="protein sequence ID" value="CAL1705601.1"/>
    <property type="molecule type" value="Genomic_DNA"/>
</dbReference>
<dbReference type="PANTHER" id="PTHR43033:SF1">
    <property type="entry name" value="TRNA(ILE)-LYSIDINE SYNTHASE-RELATED"/>
    <property type="match status" value="1"/>
</dbReference>
<accession>A0ABP1DCK7</accession>
<dbReference type="Proteomes" id="UP001497453">
    <property type="component" value="Chromosome 3"/>
</dbReference>
<proteinExistence type="inferred from homology"/>
<protein>
    <recommendedName>
        <fullName evidence="1">tRNA(Ile)-lysidine synthetase</fullName>
        <ecNumber evidence="1">6.3.4.19</ecNumber>
    </recommendedName>
</protein>
<dbReference type="InterPro" id="IPR014729">
    <property type="entry name" value="Rossmann-like_a/b/a_fold"/>
</dbReference>
<dbReference type="InterPro" id="IPR011063">
    <property type="entry name" value="TilS/TtcA_N"/>
</dbReference>
<evidence type="ECO:0000256" key="2">
    <source>
        <dbReference type="ARBA" id="ARBA00022598"/>
    </source>
</evidence>
<dbReference type="EC" id="6.3.4.19" evidence="1"/>
<dbReference type="InterPro" id="IPR012795">
    <property type="entry name" value="tRNA_Ile_lys_synt_N"/>
</dbReference>
<feature type="domain" description="tRNA(Ile)-lysidine/2-thiocytidine synthase N-terminal" evidence="7">
    <location>
        <begin position="29"/>
        <end position="237"/>
    </location>
</feature>
<keyword evidence="4" id="KW-0547">Nucleotide-binding</keyword>
<evidence type="ECO:0000259" key="7">
    <source>
        <dbReference type="Pfam" id="PF01171"/>
    </source>
</evidence>
<evidence type="ECO:0000256" key="1">
    <source>
        <dbReference type="ARBA" id="ARBA00013267"/>
    </source>
</evidence>
<sequence>MVYVPPITQAEFLQILQKCIPPTGWPKRLAVANSGGPDSTCLLYLMSSLIREKKGKPGLPQSIVSIHVNHKLQAAADDMANHAAKTANILSVPHFGTEIPWGSHPFPAKPVDGTPMEHHARRSRFNRLFEAMTALKASCLAFGQHADDQVETAIMRLATGSGALGASGMSPIRRWGMGGITELEFNGYEGMNRFIIRPFLEVSKDRILATCEANNLEYVTDHTNFQPDIALRNKIRAILTERLKYPNQDDTESSAPTSVSEQEAKFHKAIRKLGDEAFHTEGRAGLYDSVKRISDKVQTINLKVTNILRRVRLPSPPSTILISTEDLQTITDVEVAIALSRRIMRHISPFPYGHISAEAKGNRSGFEDLVRKVWSGGMGDDEKDTHAWCFGSHVLWSPVTLTANGRVRWRPPRSPDEKAAWLISREPPMSPTRWQQNGKVDPLTTDVTLILNKRLVAGDTARVLYDCRFLISFFVDRMPDSIKASLADPAQNASIVIEPHTKFYLPKVVLRREGYKDEVLTVAEWKMGAAWDRWKFHFRPATKGWIGVKYVRPWSHI</sequence>
<dbReference type="HAMAP" id="MF_01161">
    <property type="entry name" value="tRNA_Ile_lys_synt"/>
    <property type="match status" value="1"/>
</dbReference>
<keyword evidence="9" id="KW-1185">Reference proteome</keyword>
<evidence type="ECO:0000313" key="9">
    <source>
        <dbReference type="Proteomes" id="UP001497453"/>
    </source>
</evidence>
<evidence type="ECO:0000313" key="8">
    <source>
        <dbReference type="EMBL" id="CAL1705601.1"/>
    </source>
</evidence>
<name>A0ABP1DCK7_9APHY</name>
<dbReference type="CDD" id="cd01992">
    <property type="entry name" value="TilS_N"/>
    <property type="match status" value="1"/>
</dbReference>
<organism evidence="8 9">
    <name type="scientific">Somion occarium</name>
    <dbReference type="NCBI Taxonomy" id="3059160"/>
    <lineage>
        <taxon>Eukaryota</taxon>
        <taxon>Fungi</taxon>
        <taxon>Dikarya</taxon>
        <taxon>Basidiomycota</taxon>
        <taxon>Agaricomycotina</taxon>
        <taxon>Agaricomycetes</taxon>
        <taxon>Polyporales</taxon>
        <taxon>Cerrenaceae</taxon>
        <taxon>Somion</taxon>
    </lineage>
</organism>
<evidence type="ECO:0000256" key="5">
    <source>
        <dbReference type="ARBA" id="ARBA00022840"/>
    </source>
</evidence>
<comment type="catalytic activity">
    <reaction evidence="6">
        <text>cytidine(34) in tRNA(Ile2) + L-lysine + ATP = lysidine(34) in tRNA(Ile2) + AMP + diphosphate + H(+)</text>
        <dbReference type="Rhea" id="RHEA:43744"/>
        <dbReference type="Rhea" id="RHEA-COMP:10625"/>
        <dbReference type="Rhea" id="RHEA-COMP:10670"/>
        <dbReference type="ChEBI" id="CHEBI:15378"/>
        <dbReference type="ChEBI" id="CHEBI:30616"/>
        <dbReference type="ChEBI" id="CHEBI:32551"/>
        <dbReference type="ChEBI" id="CHEBI:33019"/>
        <dbReference type="ChEBI" id="CHEBI:82748"/>
        <dbReference type="ChEBI" id="CHEBI:83665"/>
        <dbReference type="ChEBI" id="CHEBI:456215"/>
        <dbReference type="EC" id="6.3.4.19"/>
    </reaction>
</comment>
<keyword evidence="5" id="KW-0067">ATP-binding</keyword>
<dbReference type="PANTHER" id="PTHR43033">
    <property type="entry name" value="TRNA(ILE)-LYSIDINE SYNTHASE-RELATED"/>
    <property type="match status" value="1"/>
</dbReference>
<evidence type="ECO:0000256" key="4">
    <source>
        <dbReference type="ARBA" id="ARBA00022741"/>
    </source>
</evidence>
<dbReference type="NCBIfam" id="TIGR02432">
    <property type="entry name" value="lysidine_TilS_N"/>
    <property type="match status" value="1"/>
</dbReference>
<reference evidence="9" key="1">
    <citation type="submission" date="2024-04" db="EMBL/GenBank/DDBJ databases">
        <authorList>
            <person name="Shaw F."/>
            <person name="Minotto A."/>
        </authorList>
    </citation>
    <scope>NUCLEOTIDE SEQUENCE [LARGE SCALE GENOMIC DNA]</scope>
</reference>
<dbReference type="Gene3D" id="3.40.50.620">
    <property type="entry name" value="HUPs"/>
    <property type="match status" value="1"/>
</dbReference>
<evidence type="ECO:0000256" key="6">
    <source>
        <dbReference type="ARBA" id="ARBA00048539"/>
    </source>
</evidence>
<dbReference type="InterPro" id="IPR012094">
    <property type="entry name" value="tRNA_Ile_lys_synt"/>
</dbReference>
<gene>
    <name evidence="8" type="ORF">GFSPODELE1_LOCUS5497</name>
</gene>
<keyword evidence="3" id="KW-0819">tRNA processing</keyword>
<keyword evidence="2" id="KW-0436">Ligase</keyword>
<dbReference type="Pfam" id="PF01171">
    <property type="entry name" value="ATP_bind_3"/>
    <property type="match status" value="1"/>
</dbReference>